<accession>A0ABV2QQI9</accession>
<dbReference type="PANTHER" id="PTHR43615">
    <property type="entry name" value="PHOSPHOENOLPYRUVATE SYNTHASE-RELATED"/>
    <property type="match status" value="1"/>
</dbReference>
<evidence type="ECO:0000259" key="1">
    <source>
        <dbReference type="Pfam" id="PF00391"/>
    </source>
</evidence>
<dbReference type="InterPro" id="IPR051549">
    <property type="entry name" value="PEP_Utilizing_Enz"/>
</dbReference>
<dbReference type="PANTHER" id="PTHR43615:SF1">
    <property type="entry name" value="PPDK_N DOMAIN-CONTAINING PROTEIN"/>
    <property type="match status" value="1"/>
</dbReference>
<keyword evidence="4" id="KW-1185">Reference proteome</keyword>
<keyword evidence="3" id="KW-0808">Transferase</keyword>
<organism evidence="3 4">
    <name type="scientific">Conyzicola nivalis</name>
    <dbReference type="NCBI Taxonomy" id="1477021"/>
    <lineage>
        <taxon>Bacteria</taxon>
        <taxon>Bacillati</taxon>
        <taxon>Actinomycetota</taxon>
        <taxon>Actinomycetes</taxon>
        <taxon>Micrococcales</taxon>
        <taxon>Microbacteriaceae</taxon>
        <taxon>Conyzicola</taxon>
    </lineage>
</organism>
<protein>
    <submittedName>
        <fullName evidence="3">Phosphohistidine swiveling domain-containing protein</fullName>
        <ecNumber evidence="3">2.7.9.6</ecNumber>
    </submittedName>
</protein>
<dbReference type="EMBL" id="JBEPSJ010000002">
    <property type="protein sequence ID" value="MET4582777.1"/>
    <property type="molecule type" value="Genomic_DNA"/>
</dbReference>
<sequence length="785" mass="84648">MLTEPSVTAVGSKARGLQVLRATYGQLVPDFVVLPIADIVVDWPAVRDRCETLVAGYLAGTVDDAEYDARATGIAAGLALKGVPASQWPAASVRTSALAEDGLTDSFAGQYLTTLDCAPADITEAVRASVASLFSRAVASYARLKGMTGLEVGGSVVVQRMFHGDLTGVLFSENGRAEVELAYSAGARNTTVDGDDAESLVVSKLSALPAKLPVPRRLIEIALELEKQHGHPVDVEWAVRGGAIALLQVRPQTVAQLGYELAWDCSNIAENYPGVTLPLSYSFIRGLYSRVYPNFFRLLGVGERQIADSAHVFQNTLGYLHGHVYYQIDNWYEMVKLIPGSRHNQAFFAAMLQPARHGGPRDKAKPGLRGAIVLAALGIRLGLLMTRADARSRRFKRQFAERLNRYDSLDWRSLRADAILTTLERIRTDLLSLWATPILNDLRVMVFHGLLKTWCFGPERHADYLAYLRGLTDRASIAPLRALATLGERLRASHGTDVAAVLADPASLELVTAYVREFGDRTPDELQLENPRLGENLGSIVTLALGTSPSRAEPAAAPEIGNLRFGTAFIGRETRKAIDWRERFRFNRAQVYGLARSLYVALGERLVADGALDRGDDVFWLTEQELDAAVFGHSWDSDLRATVARRRGEYDGFAAADLARRMVGSGLVAPRSLAGDVPTGAAGELAGMGVAPGVLTAEVLVVDAFDPALDVRGKILVTSHIDPGWTLLFVQAAGVVTERGNALSHVAIIARELGMPAVVAAVGATTRLVSGRRITINGTTGAIDA</sequence>
<dbReference type="Gene3D" id="3.50.30.10">
    <property type="entry name" value="Phosphohistidine domain"/>
    <property type="match status" value="1"/>
</dbReference>
<dbReference type="InterPro" id="IPR002192">
    <property type="entry name" value="PPDK_AMP/ATP-bd"/>
</dbReference>
<feature type="domain" description="Pyruvate phosphate dikinase AMP/ATP-binding" evidence="2">
    <location>
        <begin position="89"/>
        <end position="183"/>
    </location>
</feature>
<comment type="caution">
    <text evidence="3">The sequence shown here is derived from an EMBL/GenBank/DDBJ whole genome shotgun (WGS) entry which is preliminary data.</text>
</comment>
<evidence type="ECO:0000313" key="4">
    <source>
        <dbReference type="Proteomes" id="UP001549257"/>
    </source>
</evidence>
<dbReference type="Gene3D" id="3.30.470.20">
    <property type="entry name" value="ATP-grasp fold, B domain"/>
    <property type="match status" value="1"/>
</dbReference>
<dbReference type="InterPro" id="IPR036637">
    <property type="entry name" value="Phosphohistidine_dom_sf"/>
</dbReference>
<dbReference type="SUPFAM" id="SSF56059">
    <property type="entry name" value="Glutathione synthetase ATP-binding domain-like"/>
    <property type="match status" value="1"/>
</dbReference>
<dbReference type="RefSeq" id="WP_354024943.1">
    <property type="nucleotide sequence ID" value="NZ_JBEPSJ010000002.1"/>
</dbReference>
<dbReference type="InterPro" id="IPR008279">
    <property type="entry name" value="PEP-util_enz_mobile_dom"/>
</dbReference>
<dbReference type="GO" id="GO:0016740">
    <property type="term" value="F:transferase activity"/>
    <property type="evidence" value="ECO:0007669"/>
    <property type="project" value="UniProtKB-KW"/>
</dbReference>
<dbReference type="EC" id="2.7.9.6" evidence="3"/>
<dbReference type="Proteomes" id="UP001549257">
    <property type="component" value="Unassembled WGS sequence"/>
</dbReference>
<dbReference type="Pfam" id="PF01326">
    <property type="entry name" value="PPDK_N"/>
    <property type="match status" value="2"/>
</dbReference>
<proteinExistence type="predicted"/>
<feature type="domain" description="Pyruvate phosphate dikinase AMP/ATP-binding" evidence="2">
    <location>
        <begin position="215"/>
        <end position="255"/>
    </location>
</feature>
<dbReference type="Gene3D" id="3.30.1490.20">
    <property type="entry name" value="ATP-grasp fold, A domain"/>
    <property type="match status" value="1"/>
</dbReference>
<dbReference type="InterPro" id="IPR013815">
    <property type="entry name" value="ATP_grasp_subdomain_1"/>
</dbReference>
<dbReference type="Pfam" id="PF00391">
    <property type="entry name" value="PEP-utilizers"/>
    <property type="match status" value="1"/>
</dbReference>
<gene>
    <name evidence="3" type="ORF">ABIE21_002287</name>
</gene>
<name>A0ABV2QQI9_9MICO</name>
<reference evidence="3 4" key="1">
    <citation type="submission" date="2024-06" db="EMBL/GenBank/DDBJ databases">
        <title>Sorghum-associated microbial communities from plants grown in Nebraska, USA.</title>
        <authorList>
            <person name="Schachtman D."/>
        </authorList>
    </citation>
    <scope>NUCLEOTIDE SEQUENCE [LARGE SCALE GENOMIC DNA]</scope>
    <source>
        <strain evidence="3 4">2857</strain>
    </source>
</reference>
<evidence type="ECO:0000259" key="2">
    <source>
        <dbReference type="Pfam" id="PF01326"/>
    </source>
</evidence>
<dbReference type="SUPFAM" id="SSF52009">
    <property type="entry name" value="Phosphohistidine domain"/>
    <property type="match status" value="1"/>
</dbReference>
<evidence type="ECO:0000313" key="3">
    <source>
        <dbReference type="EMBL" id="MET4582777.1"/>
    </source>
</evidence>
<feature type="domain" description="PEP-utilising enzyme mobile" evidence="1">
    <location>
        <begin position="713"/>
        <end position="781"/>
    </location>
</feature>